<gene>
    <name evidence="2" type="ORF">Bca52824_011901</name>
</gene>
<dbReference type="OrthoDB" id="1919674at2759"/>
<reference evidence="2 3" key="1">
    <citation type="submission" date="2020-02" db="EMBL/GenBank/DDBJ databases">
        <authorList>
            <person name="Ma Q."/>
            <person name="Huang Y."/>
            <person name="Song X."/>
            <person name="Pei D."/>
        </authorList>
    </citation>
    <scope>NUCLEOTIDE SEQUENCE [LARGE SCALE GENOMIC DNA]</scope>
    <source>
        <strain evidence="2">Sxm20200214</strain>
        <tissue evidence="2">Leaf</tissue>
    </source>
</reference>
<keyword evidence="3" id="KW-1185">Reference proteome</keyword>
<evidence type="ECO:0000256" key="1">
    <source>
        <dbReference type="SAM" id="MobiDB-lite"/>
    </source>
</evidence>
<comment type="caution">
    <text evidence="2">The sequence shown here is derived from an EMBL/GenBank/DDBJ whole genome shotgun (WGS) entry which is preliminary data.</text>
</comment>
<accession>A0A8X7VXW1</accession>
<dbReference type="Proteomes" id="UP000886595">
    <property type="component" value="Unassembled WGS sequence"/>
</dbReference>
<dbReference type="AlphaFoldDB" id="A0A8X7VXW1"/>
<evidence type="ECO:0000313" key="3">
    <source>
        <dbReference type="Proteomes" id="UP000886595"/>
    </source>
</evidence>
<organism evidence="2 3">
    <name type="scientific">Brassica carinata</name>
    <name type="common">Ethiopian mustard</name>
    <name type="synonym">Abyssinian cabbage</name>
    <dbReference type="NCBI Taxonomy" id="52824"/>
    <lineage>
        <taxon>Eukaryota</taxon>
        <taxon>Viridiplantae</taxon>
        <taxon>Streptophyta</taxon>
        <taxon>Embryophyta</taxon>
        <taxon>Tracheophyta</taxon>
        <taxon>Spermatophyta</taxon>
        <taxon>Magnoliopsida</taxon>
        <taxon>eudicotyledons</taxon>
        <taxon>Gunneridae</taxon>
        <taxon>Pentapetalae</taxon>
        <taxon>rosids</taxon>
        <taxon>malvids</taxon>
        <taxon>Brassicales</taxon>
        <taxon>Brassicaceae</taxon>
        <taxon>Brassiceae</taxon>
        <taxon>Brassica</taxon>
    </lineage>
</organism>
<feature type="compositionally biased region" description="Basic and acidic residues" evidence="1">
    <location>
        <begin position="1"/>
        <end position="15"/>
    </location>
</feature>
<name>A0A8X7VXW1_BRACI</name>
<sequence>MVRVRREDNRNRGCENTRNQSGKVEKETVRKKKDLRSLMKDDKKNTVMMNYDTNFTNSLQTSPRKLGL</sequence>
<proteinExistence type="predicted"/>
<evidence type="ECO:0000313" key="2">
    <source>
        <dbReference type="EMBL" id="KAG2318688.1"/>
    </source>
</evidence>
<dbReference type="EMBL" id="JAAMPC010000003">
    <property type="protein sequence ID" value="KAG2318688.1"/>
    <property type="molecule type" value="Genomic_DNA"/>
</dbReference>
<protein>
    <submittedName>
        <fullName evidence="2">Uncharacterized protein</fullName>
    </submittedName>
</protein>
<feature type="region of interest" description="Disordered" evidence="1">
    <location>
        <begin position="1"/>
        <end position="33"/>
    </location>
</feature>